<evidence type="ECO:0000313" key="3">
    <source>
        <dbReference type="EnsemblPlants" id="AES98203"/>
    </source>
</evidence>
<evidence type="ECO:0000313" key="4">
    <source>
        <dbReference type="Proteomes" id="UP000002051"/>
    </source>
</evidence>
<dbReference type="STRING" id="3880.G7KBG8"/>
<feature type="region of interest" description="Disordered" evidence="1">
    <location>
        <begin position="277"/>
        <end position="301"/>
    </location>
</feature>
<dbReference type="HOGENOM" id="CLU_053960_1_0_1"/>
<feature type="compositionally biased region" description="Polar residues" evidence="1">
    <location>
        <begin position="288"/>
        <end position="301"/>
    </location>
</feature>
<gene>
    <name evidence="2" type="ordered locus">MTR_5g065670</name>
</gene>
<dbReference type="Proteomes" id="UP000002051">
    <property type="component" value="Chromosome 5"/>
</dbReference>
<dbReference type="EMBL" id="CM001221">
    <property type="protein sequence ID" value="AES98203.2"/>
    <property type="molecule type" value="Genomic_DNA"/>
</dbReference>
<evidence type="ECO:0000313" key="2">
    <source>
        <dbReference type="EMBL" id="AES98203.2"/>
    </source>
</evidence>
<reference evidence="3" key="3">
    <citation type="submission" date="2015-04" db="UniProtKB">
        <authorList>
            <consortium name="EnsemblPlants"/>
        </authorList>
    </citation>
    <scope>IDENTIFICATION</scope>
    <source>
        <strain evidence="3">cv. Jemalong A17</strain>
    </source>
</reference>
<dbReference type="PANTHER" id="PTHR36066">
    <property type="entry name" value="TRANSCRIPTION FACTOR BHLH145"/>
    <property type="match status" value="1"/>
</dbReference>
<dbReference type="EnsemblPlants" id="AES98203">
    <property type="protein sequence ID" value="AES98203"/>
    <property type="gene ID" value="MTR_5g065670"/>
</dbReference>
<evidence type="ECO:0000256" key="1">
    <source>
        <dbReference type="SAM" id="MobiDB-lite"/>
    </source>
</evidence>
<accession>G7KBG8</accession>
<feature type="region of interest" description="Disordered" evidence="1">
    <location>
        <begin position="354"/>
        <end position="384"/>
    </location>
</feature>
<accession>A0A0C3XMG7</accession>
<name>G7KBG8_MEDTR</name>
<dbReference type="eggNOG" id="ENOG502R77Z">
    <property type="taxonomic scope" value="Eukaryota"/>
</dbReference>
<dbReference type="InterPro" id="IPR037546">
    <property type="entry name" value="SAC51-like"/>
</dbReference>
<dbReference type="PaxDb" id="3880-AES98203"/>
<reference evidence="2 4" key="2">
    <citation type="journal article" date="2014" name="BMC Genomics">
        <title>An improved genome release (version Mt4.0) for the model legume Medicago truncatula.</title>
        <authorList>
            <person name="Tang H."/>
            <person name="Krishnakumar V."/>
            <person name="Bidwell S."/>
            <person name="Rosen B."/>
            <person name="Chan A."/>
            <person name="Zhou S."/>
            <person name="Gentzbittel L."/>
            <person name="Childs K.L."/>
            <person name="Yandell M."/>
            <person name="Gundlach H."/>
            <person name="Mayer K.F."/>
            <person name="Schwartz D.C."/>
            <person name="Town C.D."/>
        </authorList>
    </citation>
    <scope>GENOME REANNOTATION</scope>
    <source>
        <strain evidence="3 4">cv. Jemalong A17</strain>
    </source>
</reference>
<reference evidence="2 4" key="1">
    <citation type="journal article" date="2011" name="Nature">
        <title>The Medicago genome provides insight into the evolution of rhizobial symbioses.</title>
        <authorList>
            <person name="Young N.D."/>
            <person name="Debelle F."/>
            <person name="Oldroyd G.E."/>
            <person name="Geurts R."/>
            <person name="Cannon S.B."/>
            <person name="Udvardi M.K."/>
            <person name="Benedito V.A."/>
            <person name="Mayer K.F."/>
            <person name="Gouzy J."/>
            <person name="Schoof H."/>
            <person name="Van de Peer Y."/>
            <person name="Proost S."/>
            <person name="Cook D.R."/>
            <person name="Meyers B.C."/>
            <person name="Spannagl M."/>
            <person name="Cheung F."/>
            <person name="De Mita S."/>
            <person name="Krishnakumar V."/>
            <person name="Gundlach H."/>
            <person name="Zhou S."/>
            <person name="Mudge J."/>
            <person name="Bharti A.K."/>
            <person name="Murray J.D."/>
            <person name="Naoumkina M.A."/>
            <person name="Rosen B."/>
            <person name="Silverstein K.A."/>
            <person name="Tang H."/>
            <person name="Rombauts S."/>
            <person name="Zhao P.X."/>
            <person name="Zhou P."/>
            <person name="Barbe V."/>
            <person name="Bardou P."/>
            <person name="Bechner M."/>
            <person name="Bellec A."/>
            <person name="Berger A."/>
            <person name="Berges H."/>
            <person name="Bidwell S."/>
            <person name="Bisseling T."/>
            <person name="Choisne N."/>
            <person name="Couloux A."/>
            <person name="Denny R."/>
            <person name="Deshpande S."/>
            <person name="Dai X."/>
            <person name="Doyle J.J."/>
            <person name="Dudez A.M."/>
            <person name="Farmer A.D."/>
            <person name="Fouteau S."/>
            <person name="Franken C."/>
            <person name="Gibelin C."/>
            <person name="Gish J."/>
            <person name="Goldstein S."/>
            <person name="Gonzalez A.J."/>
            <person name="Green P.J."/>
            <person name="Hallab A."/>
            <person name="Hartog M."/>
            <person name="Hua A."/>
            <person name="Humphray S.J."/>
            <person name="Jeong D.H."/>
            <person name="Jing Y."/>
            <person name="Jocker A."/>
            <person name="Kenton S.M."/>
            <person name="Kim D.J."/>
            <person name="Klee K."/>
            <person name="Lai H."/>
            <person name="Lang C."/>
            <person name="Lin S."/>
            <person name="Macmil S.L."/>
            <person name="Magdelenat G."/>
            <person name="Matthews L."/>
            <person name="McCorrison J."/>
            <person name="Monaghan E.L."/>
            <person name="Mun J.H."/>
            <person name="Najar F.Z."/>
            <person name="Nicholson C."/>
            <person name="Noirot C."/>
            <person name="O'Bleness M."/>
            <person name="Paule C.R."/>
            <person name="Poulain J."/>
            <person name="Prion F."/>
            <person name="Qin B."/>
            <person name="Qu C."/>
            <person name="Retzel E.F."/>
            <person name="Riddle C."/>
            <person name="Sallet E."/>
            <person name="Samain S."/>
            <person name="Samson N."/>
            <person name="Sanders I."/>
            <person name="Saurat O."/>
            <person name="Scarpelli C."/>
            <person name="Schiex T."/>
            <person name="Segurens B."/>
            <person name="Severin A.J."/>
            <person name="Sherrier D.J."/>
            <person name="Shi R."/>
            <person name="Sims S."/>
            <person name="Singer S.R."/>
            <person name="Sinharoy S."/>
            <person name="Sterck L."/>
            <person name="Viollet A."/>
            <person name="Wang B.B."/>
            <person name="Wang K."/>
            <person name="Wang M."/>
            <person name="Wang X."/>
            <person name="Warfsmann J."/>
            <person name="Weissenbach J."/>
            <person name="White D.D."/>
            <person name="White J.D."/>
            <person name="Wiley G.B."/>
            <person name="Wincker P."/>
            <person name="Xing Y."/>
            <person name="Yang L."/>
            <person name="Yao Z."/>
            <person name="Ying F."/>
            <person name="Zhai J."/>
            <person name="Zhou L."/>
            <person name="Zuber A."/>
            <person name="Denarie J."/>
            <person name="Dixon R.A."/>
            <person name="May G.D."/>
            <person name="Schwartz D.C."/>
            <person name="Rogers J."/>
            <person name="Quetier F."/>
            <person name="Town C.D."/>
            <person name="Roe B.A."/>
        </authorList>
    </citation>
    <scope>NUCLEOTIDE SEQUENCE [LARGE SCALE GENOMIC DNA]</scope>
    <source>
        <strain evidence="2">A17</strain>
        <strain evidence="3 4">cv. Jemalong A17</strain>
    </source>
</reference>
<keyword evidence="4" id="KW-1185">Reference proteome</keyword>
<organism evidence="2 4">
    <name type="scientific">Medicago truncatula</name>
    <name type="common">Barrel medic</name>
    <name type="synonym">Medicago tribuloides</name>
    <dbReference type="NCBI Taxonomy" id="3880"/>
    <lineage>
        <taxon>Eukaryota</taxon>
        <taxon>Viridiplantae</taxon>
        <taxon>Streptophyta</taxon>
        <taxon>Embryophyta</taxon>
        <taxon>Tracheophyta</taxon>
        <taxon>Spermatophyta</taxon>
        <taxon>Magnoliopsida</taxon>
        <taxon>eudicotyledons</taxon>
        <taxon>Gunneridae</taxon>
        <taxon>Pentapetalae</taxon>
        <taxon>rosids</taxon>
        <taxon>fabids</taxon>
        <taxon>Fabales</taxon>
        <taxon>Fabaceae</taxon>
        <taxon>Papilionoideae</taxon>
        <taxon>50 kb inversion clade</taxon>
        <taxon>NPAAA clade</taxon>
        <taxon>Hologalegina</taxon>
        <taxon>IRL clade</taxon>
        <taxon>Trifolieae</taxon>
        <taxon>Medicago</taxon>
    </lineage>
</organism>
<dbReference type="AlphaFoldDB" id="G7KBG8"/>
<protein>
    <submittedName>
        <fullName evidence="2">Transcription factor</fullName>
    </submittedName>
</protein>
<sequence>MVCQAASQTKFRALKHENGTAGCATIIVRVIACFQTLRECQAEYFRQLLKPVTDSSWCLNQVFRKVIVLVEWEKIVEPGRLSSYCAPSETRKPAFAAMNPGINMNMIPRNEAAPAYGSSASPHVQLGNSNEPHGWFYCLPRFRQGFTSPPNFTSEEKLPPASHLKGFKEDIAPNGESGFPQKQFLVVDQTGDQTTVIYSSRFGSPVECLGSWDSKLNGCSNLNGNDEPSLRRDVNHVIEVGPTFDYKVDENDNQGTEIESEMHEDTEEINALLYSDSDGYSTEDDEVTSTGHSPSTMTTHVNQQPFRIGGTAEEVASSSPGKTKKRKLFNMAYSDVDVQFMDTASSLKRNRPFDLNRGVDDDDDAESRCSGSNYGRGSPEIGSLTGHKKMRKEKIQNVLSILQCIVPNGKDKEPIQLLDEAIHCLNSLKLKARALGLNAL</sequence>
<proteinExistence type="predicted"/>
<dbReference type="PANTHER" id="PTHR36066:SF2">
    <property type="entry name" value="TRANSCRIPTION FACTOR BHLH145"/>
    <property type="match status" value="1"/>
</dbReference>